<organism evidence="2 3">
    <name type="scientific">Gordonia soli NBRC 108243</name>
    <dbReference type="NCBI Taxonomy" id="1223545"/>
    <lineage>
        <taxon>Bacteria</taxon>
        <taxon>Bacillati</taxon>
        <taxon>Actinomycetota</taxon>
        <taxon>Actinomycetes</taxon>
        <taxon>Mycobacteriales</taxon>
        <taxon>Gordoniaceae</taxon>
        <taxon>Gordonia</taxon>
    </lineage>
</organism>
<proteinExistence type="predicted"/>
<accession>M0QK56</accession>
<reference evidence="2 3" key="1">
    <citation type="submission" date="2013-01" db="EMBL/GenBank/DDBJ databases">
        <title>Whole genome shotgun sequence of Gordonia soli NBRC 108243.</title>
        <authorList>
            <person name="Isaki-Nakamura S."/>
            <person name="Hosoyama A."/>
            <person name="Tsuchikane K."/>
            <person name="Ando Y."/>
            <person name="Baba S."/>
            <person name="Ohji S."/>
            <person name="Hamada M."/>
            <person name="Tamura T."/>
            <person name="Yamazoe A."/>
            <person name="Yamazaki S."/>
            <person name="Fujita N."/>
        </authorList>
    </citation>
    <scope>NUCLEOTIDE SEQUENCE [LARGE SCALE GENOMIC DNA]</scope>
    <source>
        <strain evidence="2 3">NBRC 108243</strain>
    </source>
</reference>
<keyword evidence="1" id="KW-0472">Membrane</keyword>
<name>M0QK56_9ACTN</name>
<evidence type="ECO:0008006" key="4">
    <source>
        <dbReference type="Google" id="ProtNLM"/>
    </source>
</evidence>
<evidence type="ECO:0000313" key="3">
    <source>
        <dbReference type="Proteomes" id="UP000011666"/>
    </source>
</evidence>
<dbReference type="Proteomes" id="UP000011666">
    <property type="component" value="Unassembled WGS sequence"/>
</dbReference>
<dbReference type="AlphaFoldDB" id="M0QK56"/>
<dbReference type="EMBL" id="BANX01000017">
    <property type="protein sequence ID" value="GAC68671.1"/>
    <property type="molecule type" value="Genomic_DNA"/>
</dbReference>
<dbReference type="eggNOG" id="ENOG5032T1U">
    <property type="taxonomic scope" value="Bacteria"/>
</dbReference>
<evidence type="ECO:0000313" key="2">
    <source>
        <dbReference type="EMBL" id="GAC68671.1"/>
    </source>
</evidence>
<sequence>MASLLLGIGVLAVGTYAIRVAGPAMRSRVTVGPRTQRLLDRAAIVLLVAVALTGALYVGHDFAGWARPIGVGAGLLAAVLKAPIVVVVVLAAAVTAGLRAAGVA</sequence>
<keyword evidence="1" id="KW-1133">Transmembrane helix</keyword>
<keyword evidence="1" id="KW-0812">Transmembrane</keyword>
<feature type="transmembrane region" description="Helical" evidence="1">
    <location>
        <begin position="41"/>
        <end position="59"/>
    </location>
</feature>
<comment type="caution">
    <text evidence="2">The sequence shown here is derived from an EMBL/GenBank/DDBJ whole genome shotgun (WGS) entry which is preliminary data.</text>
</comment>
<dbReference type="InterPro" id="IPR008407">
    <property type="entry name" value="Brnchd-chn_aa_trnsp_AzlD"/>
</dbReference>
<keyword evidence="3" id="KW-1185">Reference proteome</keyword>
<gene>
    <name evidence="2" type="ORF">GS4_17_00570</name>
</gene>
<dbReference type="STRING" id="1223545.GS4_17_00570"/>
<dbReference type="Pfam" id="PF05437">
    <property type="entry name" value="AzlD"/>
    <property type="match status" value="1"/>
</dbReference>
<evidence type="ECO:0000256" key="1">
    <source>
        <dbReference type="SAM" id="Phobius"/>
    </source>
</evidence>
<feature type="transmembrane region" description="Helical" evidence="1">
    <location>
        <begin position="71"/>
        <end position="98"/>
    </location>
</feature>
<protein>
    <recommendedName>
        <fullName evidence="4">Branched-chain amino acid transporter</fullName>
    </recommendedName>
</protein>